<evidence type="ECO:0000313" key="1">
    <source>
        <dbReference type="EMBL" id="KAJ5329767.1"/>
    </source>
</evidence>
<dbReference type="Proteomes" id="UP001147695">
    <property type="component" value="Unassembled WGS sequence"/>
</dbReference>
<name>A0A9W9QEQ1_PENBR</name>
<accession>A0A9W9QEQ1</accession>
<gene>
    <name evidence="1" type="ORF">N7452_010157</name>
</gene>
<sequence>MVTNNIFGPGNTTGRSFRDVLHSTSGTQADNLPDIAEIQLFRLKLSLSSKDQWENWYTMMKSTLVIHNLHNVIDWTKPEPKPTAANAQRWYNASLEVKSWLLNCVDWELIREVEARGKPIDFAHEFMRELSAMITGEGNVAMQNAFIAVRRCRRNDYTTVTKYLTEMRYRLRTAMDLGVQVTPWMVWVMIFDELSKIPLLNDILVCYRKDMNERANSSGLTLMQLSEYITKLKVVIVNQGLDEATVIDSVQTVNSGKRKLLDDTE</sequence>
<comment type="caution">
    <text evidence="1">The sequence shown here is derived from an EMBL/GenBank/DDBJ whole genome shotgun (WGS) entry which is preliminary data.</text>
</comment>
<protein>
    <submittedName>
        <fullName evidence="1">Uncharacterized protein</fullName>
    </submittedName>
</protein>
<organism evidence="1 2">
    <name type="scientific">Penicillium brevicompactum</name>
    <dbReference type="NCBI Taxonomy" id="5074"/>
    <lineage>
        <taxon>Eukaryota</taxon>
        <taxon>Fungi</taxon>
        <taxon>Dikarya</taxon>
        <taxon>Ascomycota</taxon>
        <taxon>Pezizomycotina</taxon>
        <taxon>Eurotiomycetes</taxon>
        <taxon>Eurotiomycetidae</taxon>
        <taxon>Eurotiales</taxon>
        <taxon>Aspergillaceae</taxon>
        <taxon>Penicillium</taxon>
    </lineage>
</organism>
<reference evidence="1" key="1">
    <citation type="submission" date="2022-12" db="EMBL/GenBank/DDBJ databases">
        <authorList>
            <person name="Petersen C."/>
        </authorList>
    </citation>
    <scope>NUCLEOTIDE SEQUENCE</scope>
    <source>
        <strain evidence="1">IBT 35673</strain>
    </source>
</reference>
<evidence type="ECO:0000313" key="2">
    <source>
        <dbReference type="Proteomes" id="UP001147695"/>
    </source>
</evidence>
<dbReference type="EMBL" id="JAPZBQ010000005">
    <property type="protein sequence ID" value="KAJ5329767.1"/>
    <property type="molecule type" value="Genomic_DNA"/>
</dbReference>
<proteinExistence type="predicted"/>
<reference evidence="1" key="2">
    <citation type="journal article" date="2023" name="IMA Fungus">
        <title>Comparative genomic study of the Penicillium genus elucidates a diverse pangenome and 15 lateral gene transfer events.</title>
        <authorList>
            <person name="Petersen C."/>
            <person name="Sorensen T."/>
            <person name="Nielsen M.R."/>
            <person name="Sondergaard T.E."/>
            <person name="Sorensen J.L."/>
            <person name="Fitzpatrick D.A."/>
            <person name="Frisvad J.C."/>
            <person name="Nielsen K.L."/>
        </authorList>
    </citation>
    <scope>NUCLEOTIDE SEQUENCE</scope>
    <source>
        <strain evidence="1">IBT 35673</strain>
    </source>
</reference>
<dbReference type="AlphaFoldDB" id="A0A9W9QEQ1"/>